<dbReference type="Gene3D" id="1.10.1330.10">
    <property type="entry name" value="Dockerin domain"/>
    <property type="match status" value="1"/>
</dbReference>
<dbReference type="Gene3D" id="2.60.40.10">
    <property type="entry name" value="Immunoglobulins"/>
    <property type="match status" value="1"/>
</dbReference>
<dbReference type="InterPro" id="IPR003961">
    <property type="entry name" value="FN3_dom"/>
</dbReference>
<dbReference type="PROSITE" id="PS00018">
    <property type="entry name" value="EF_HAND_1"/>
    <property type="match status" value="2"/>
</dbReference>
<keyword evidence="3" id="KW-0964">Secreted</keyword>
<dbReference type="Pfam" id="PF00963">
    <property type="entry name" value="Cohesin"/>
    <property type="match status" value="1"/>
</dbReference>
<keyword evidence="6" id="KW-0472">Membrane</keyword>
<dbReference type="InterPro" id="IPR036116">
    <property type="entry name" value="FN3_sf"/>
</dbReference>
<dbReference type="GO" id="GO:0004553">
    <property type="term" value="F:hydrolase activity, hydrolyzing O-glycosyl compounds"/>
    <property type="evidence" value="ECO:0007669"/>
    <property type="project" value="InterPro"/>
</dbReference>
<dbReference type="Pfam" id="PF13229">
    <property type="entry name" value="Beta_helix"/>
    <property type="match status" value="2"/>
</dbReference>
<feature type="compositionally biased region" description="Polar residues" evidence="5">
    <location>
        <begin position="646"/>
        <end position="659"/>
    </location>
</feature>
<sequence>MRTIILWEVIILNKLLGKRIGILTLVALILGIIANVGVGNVQKVKANGNTYYVSPSGNDANAGTESAPWKTLKKTAAMLQAGDTAIFDDGEYISNTTITFANNGAAGEPITIKAKNKHMAKLSFTGLLAQSKIVLTNKQYIAIQDFEITQPVKGTTSADIFIDIKDCGNCIISGNSIHNASGKAVQGLKGDNLKVIDNTIYNTTATAVVLANMDRPVIANNEISETNNAILVAAGTRSAQIYNNYIHAVNAPMTHGIVLGGNYPSSVAYDPNGFEAYYASAWNNIVVAETPGLIEYALVFSGSTDSGFYHNVVVDAKNGVRFLNGGSGGWVPKPTSTKLFNNIFTGCTGNAQSLTNAPVGNVSDYNLYNNCANVPIEPNGSNGDPKFIDHLNDWRLQADSPALGRGTVLNITGFYGETIDVSLDYDGKLRSNPAHLGIYADAAPEVLFFDDFENEASTWSPVMGNLSVIEEGSGNHVLTQPDASSASGVARSYAGSMDWESYRYDAKVKFDHFYRSTAWLTLYARYLDANNYYLVEIQGSPNQGYIGLKKKVNGLVLPLQEKIGWFPSIGQWMDMQLLVDGTDIKFYVDGQLVLSGTDYELTHGAIAAAIYQSNTYIDDVKVTEITNPAGGGPSNPGEGNEPGSTYYVSPSGSDLNPGSESRPWKTMAKAAETVQRGDTVIFEDGVYQETRPVVFARGGTENERIVFKARNKHQATIQFNNLPTTKLMIRGTPYITLQDFDITQNTRGINTGDILVSVREGADHVQIIGNKFSKAFEEGVKGYLVHDLLVEGNIISDMTHEAVDFVNVHSSTIRNNDISEIGRVGLLAKGGSSDIQIYNNTIRNRTVNMFLGAIYLGGQTDSVSTLDSSVNGYEAWNLAAYNNIIIAEEVNGASTIDKGIIFMGSKDSAAYNNIISGANYGVYLEAPVNTIPNVDWDWNPDNVNPVFMNNIILNSSKEAVKLAGSKMPINLAHDYNLYDGNAGMNGSGELHGVYADPYIASLSEGDWHLKEGSPAIGAGKAIPGFVLKAGQTIDISADYDGLSRGTVWDLGVYRQGTYVPNGPTPDTAAPVWPNGSGLSISDVTQTSVKLQWPSAEDNEGVEGYHIYVGENKVKTVNGAVYEQIVNGLSSATAYSFKLTAYDAAGNESMPGLIATATTLPPIGSEHVTSLTATASSIQYGETVKVRYGLSSVAAQVYAQDVTVTYDPGSMEFVSAASVKAGVSLLETSVNPNGTVQLILASVGPGNEITGQGDIVELIFKGKRVSQTTASRINITDATLANGHGIEYAAELSSLTIQVNANLPGDINQDNKVTVGDLAIVAANYGKDTSSPDWEQVKHADLNGDGKIDIEDLAIVARKFKR</sequence>
<name>A0A329MGT3_9BACL</name>
<dbReference type="Gene3D" id="2.60.40.680">
    <property type="match status" value="1"/>
</dbReference>
<evidence type="ECO:0000259" key="8">
    <source>
        <dbReference type="PROSITE" id="PS51766"/>
    </source>
</evidence>
<keyword evidence="6" id="KW-0812">Transmembrane</keyword>
<dbReference type="InterPro" id="IPR039448">
    <property type="entry name" value="Beta_helix"/>
</dbReference>
<dbReference type="Pfam" id="PF00404">
    <property type="entry name" value="Dockerin_1"/>
    <property type="match status" value="1"/>
</dbReference>
<dbReference type="Pfam" id="PF00041">
    <property type="entry name" value="fn3"/>
    <property type="match status" value="1"/>
</dbReference>
<evidence type="ECO:0000256" key="6">
    <source>
        <dbReference type="SAM" id="Phobius"/>
    </source>
</evidence>
<dbReference type="InterPro" id="IPR016134">
    <property type="entry name" value="Dockerin_dom"/>
</dbReference>
<dbReference type="InterPro" id="IPR002102">
    <property type="entry name" value="Cohesin_dom"/>
</dbReference>
<comment type="subcellular location">
    <subcellularLocation>
        <location evidence="1">Secreted</location>
    </subcellularLocation>
</comment>
<evidence type="ECO:0000313" key="10">
    <source>
        <dbReference type="Proteomes" id="UP000250369"/>
    </source>
</evidence>
<organism evidence="9 10">
    <name type="scientific">Paenibacillus contaminans</name>
    <dbReference type="NCBI Taxonomy" id="450362"/>
    <lineage>
        <taxon>Bacteria</taxon>
        <taxon>Bacillati</taxon>
        <taxon>Bacillota</taxon>
        <taxon>Bacilli</taxon>
        <taxon>Bacillales</taxon>
        <taxon>Paenibacillaceae</taxon>
        <taxon>Paenibacillus</taxon>
    </lineage>
</organism>
<dbReference type="InterPro" id="IPR012334">
    <property type="entry name" value="Pectin_lyas_fold"/>
</dbReference>
<dbReference type="Gene3D" id="2.160.20.10">
    <property type="entry name" value="Single-stranded right-handed beta-helix, Pectin lyase-like"/>
    <property type="match status" value="2"/>
</dbReference>
<dbReference type="CDD" id="cd14254">
    <property type="entry name" value="Dockerin_II"/>
    <property type="match status" value="1"/>
</dbReference>
<dbReference type="InterPro" id="IPR006626">
    <property type="entry name" value="PbH1"/>
</dbReference>
<feature type="transmembrane region" description="Helical" evidence="6">
    <location>
        <begin position="20"/>
        <end position="38"/>
    </location>
</feature>
<evidence type="ECO:0000256" key="4">
    <source>
        <dbReference type="ARBA" id="ARBA00022729"/>
    </source>
</evidence>
<evidence type="ECO:0000256" key="1">
    <source>
        <dbReference type="ARBA" id="ARBA00004613"/>
    </source>
</evidence>
<dbReference type="InterPro" id="IPR052052">
    <property type="entry name" value="Polysaccharide_Lyase_9"/>
</dbReference>
<dbReference type="GO" id="GO:0000272">
    <property type="term" value="P:polysaccharide catabolic process"/>
    <property type="evidence" value="ECO:0007669"/>
    <property type="project" value="InterPro"/>
</dbReference>
<dbReference type="CDD" id="cd00063">
    <property type="entry name" value="FN3"/>
    <property type="match status" value="1"/>
</dbReference>
<dbReference type="InterPro" id="IPR011050">
    <property type="entry name" value="Pectin_lyase_fold/virulence"/>
</dbReference>
<dbReference type="GO" id="GO:0016837">
    <property type="term" value="F:carbon-oxygen lyase activity, acting on polysaccharides"/>
    <property type="evidence" value="ECO:0007669"/>
    <property type="project" value="TreeGrafter"/>
</dbReference>
<dbReference type="PANTHER" id="PTHR40088:SF2">
    <property type="entry name" value="SECRETED SUGAR HYDROLASE"/>
    <property type="match status" value="1"/>
</dbReference>
<feature type="domain" description="Fibronectin type-III" evidence="7">
    <location>
        <begin position="1074"/>
        <end position="1161"/>
    </location>
</feature>
<dbReference type="Gene3D" id="2.60.120.560">
    <property type="entry name" value="Exo-inulinase, domain 1"/>
    <property type="match status" value="1"/>
</dbReference>
<dbReference type="SMART" id="SM00710">
    <property type="entry name" value="PbH1"/>
    <property type="match status" value="10"/>
</dbReference>
<feature type="region of interest" description="Disordered" evidence="5">
    <location>
        <begin position="627"/>
        <end position="662"/>
    </location>
</feature>
<gene>
    <name evidence="9" type="ORF">DQG23_26045</name>
</gene>
<keyword evidence="10" id="KW-1185">Reference proteome</keyword>
<protein>
    <recommendedName>
        <fullName evidence="2">Probable pectate lyase C</fullName>
    </recommendedName>
</protein>
<evidence type="ECO:0000313" key="9">
    <source>
        <dbReference type="EMBL" id="RAV17873.1"/>
    </source>
</evidence>
<dbReference type="InterPro" id="IPR008965">
    <property type="entry name" value="CBM2/CBM3_carb-bd_dom_sf"/>
</dbReference>
<dbReference type="PANTHER" id="PTHR40088">
    <property type="entry name" value="PECTATE LYASE (EUROFUNG)"/>
    <property type="match status" value="1"/>
</dbReference>
<feature type="compositionally biased region" description="Low complexity" evidence="5">
    <location>
        <begin position="635"/>
        <end position="644"/>
    </location>
</feature>
<evidence type="ECO:0000256" key="3">
    <source>
        <dbReference type="ARBA" id="ARBA00022525"/>
    </source>
</evidence>
<feature type="domain" description="Dockerin" evidence="8">
    <location>
        <begin position="1299"/>
        <end position="1361"/>
    </location>
</feature>
<dbReference type="GO" id="GO:0030246">
    <property type="term" value="F:carbohydrate binding"/>
    <property type="evidence" value="ECO:0007669"/>
    <property type="project" value="InterPro"/>
</dbReference>
<dbReference type="InterPro" id="IPR013783">
    <property type="entry name" value="Ig-like_fold"/>
</dbReference>
<dbReference type="SUPFAM" id="SSF63446">
    <property type="entry name" value="Type I dockerin domain"/>
    <property type="match status" value="1"/>
</dbReference>
<dbReference type="InterPro" id="IPR018247">
    <property type="entry name" value="EF_Hand_1_Ca_BS"/>
</dbReference>
<proteinExistence type="predicted"/>
<dbReference type="PROSITE" id="PS51766">
    <property type="entry name" value="DOCKERIN"/>
    <property type="match status" value="1"/>
</dbReference>
<evidence type="ECO:0000256" key="2">
    <source>
        <dbReference type="ARBA" id="ARBA00016512"/>
    </source>
</evidence>
<keyword evidence="6" id="KW-1133">Transmembrane helix</keyword>
<dbReference type="InterPro" id="IPR002105">
    <property type="entry name" value="Dockerin_1_rpt"/>
</dbReference>
<dbReference type="Proteomes" id="UP000250369">
    <property type="component" value="Unassembled WGS sequence"/>
</dbReference>
<evidence type="ECO:0000259" key="7">
    <source>
        <dbReference type="PROSITE" id="PS50853"/>
    </source>
</evidence>
<dbReference type="EMBL" id="QMFB01000017">
    <property type="protein sequence ID" value="RAV17873.1"/>
    <property type="molecule type" value="Genomic_DNA"/>
</dbReference>
<dbReference type="PROSITE" id="PS50853">
    <property type="entry name" value="FN3"/>
    <property type="match status" value="1"/>
</dbReference>
<dbReference type="SMART" id="SM00060">
    <property type="entry name" value="FN3"/>
    <property type="match status" value="1"/>
</dbReference>
<dbReference type="InterPro" id="IPR036439">
    <property type="entry name" value="Dockerin_dom_sf"/>
</dbReference>
<dbReference type="SUPFAM" id="SSF49265">
    <property type="entry name" value="Fibronectin type III"/>
    <property type="match status" value="1"/>
</dbReference>
<dbReference type="SUPFAM" id="SSF51126">
    <property type="entry name" value="Pectin lyase-like"/>
    <property type="match status" value="2"/>
</dbReference>
<accession>A0A329MGT3</accession>
<dbReference type="CDD" id="cd08547">
    <property type="entry name" value="Type_II_cohesin"/>
    <property type="match status" value="1"/>
</dbReference>
<reference evidence="9 10" key="1">
    <citation type="journal article" date="2009" name="Int. J. Syst. Evol. Microbiol.">
        <title>Paenibacillus contaminans sp. nov., isolated from a contaminated laboratory plate.</title>
        <authorList>
            <person name="Chou J.H."/>
            <person name="Lee J.H."/>
            <person name="Lin M.C."/>
            <person name="Chang P.S."/>
            <person name="Arun A.B."/>
            <person name="Young C.C."/>
            <person name="Chen W.M."/>
        </authorList>
    </citation>
    <scope>NUCLEOTIDE SEQUENCE [LARGE SCALE GENOMIC DNA]</scope>
    <source>
        <strain evidence="9 10">CKOBP-6</strain>
    </source>
</reference>
<evidence type="ECO:0000256" key="5">
    <source>
        <dbReference type="SAM" id="MobiDB-lite"/>
    </source>
</evidence>
<comment type="caution">
    <text evidence="9">The sequence shown here is derived from an EMBL/GenBank/DDBJ whole genome shotgun (WGS) entry which is preliminary data.</text>
</comment>
<dbReference type="SUPFAM" id="SSF49384">
    <property type="entry name" value="Carbohydrate-binding domain"/>
    <property type="match status" value="1"/>
</dbReference>
<keyword evidence="4" id="KW-0732">Signal</keyword>
<dbReference type="GO" id="GO:0005576">
    <property type="term" value="C:extracellular region"/>
    <property type="evidence" value="ECO:0007669"/>
    <property type="project" value="UniProtKB-SubCell"/>
</dbReference>